<keyword evidence="2" id="KW-0472">Membrane</keyword>
<evidence type="ECO:0008006" key="5">
    <source>
        <dbReference type="Google" id="ProtNLM"/>
    </source>
</evidence>
<keyword evidence="4" id="KW-1185">Reference proteome</keyword>
<dbReference type="RefSeq" id="WP_257442220.1">
    <property type="nucleotide sequence ID" value="NZ_JANIPJ010000001.1"/>
</dbReference>
<keyword evidence="2" id="KW-1133">Transmembrane helix</keyword>
<protein>
    <recommendedName>
        <fullName evidence="5">SPOR domain-containing protein</fullName>
    </recommendedName>
</protein>
<feature type="region of interest" description="Disordered" evidence="1">
    <location>
        <begin position="235"/>
        <end position="257"/>
    </location>
</feature>
<dbReference type="EMBL" id="JANIPJ010000001">
    <property type="protein sequence ID" value="MCR2802625.1"/>
    <property type="molecule type" value="Genomic_DNA"/>
</dbReference>
<proteinExistence type="predicted"/>
<evidence type="ECO:0000256" key="2">
    <source>
        <dbReference type="SAM" id="Phobius"/>
    </source>
</evidence>
<feature type="compositionally biased region" description="Basic and acidic residues" evidence="1">
    <location>
        <begin position="9"/>
        <end position="35"/>
    </location>
</feature>
<dbReference type="Proteomes" id="UP001141950">
    <property type="component" value="Unassembled WGS sequence"/>
</dbReference>
<feature type="region of interest" description="Disordered" evidence="1">
    <location>
        <begin position="1"/>
        <end position="40"/>
    </location>
</feature>
<comment type="caution">
    <text evidence="3">The sequence shown here is derived from an EMBL/GenBank/DDBJ whole genome shotgun (WGS) entry which is preliminary data.</text>
</comment>
<feature type="region of interest" description="Disordered" evidence="1">
    <location>
        <begin position="71"/>
        <end position="99"/>
    </location>
</feature>
<evidence type="ECO:0000256" key="1">
    <source>
        <dbReference type="SAM" id="MobiDB-lite"/>
    </source>
</evidence>
<evidence type="ECO:0000313" key="3">
    <source>
        <dbReference type="EMBL" id="MCR2802625.1"/>
    </source>
</evidence>
<accession>A0A9X2S730</accession>
<name>A0A9X2S730_9BACL</name>
<reference evidence="3" key="1">
    <citation type="submission" date="2022-08" db="EMBL/GenBank/DDBJ databases">
        <title>The genomic sequence of strain Paenibacillus sp. SCIV0701.</title>
        <authorList>
            <person name="Zhao H."/>
        </authorList>
    </citation>
    <scope>NUCLEOTIDE SEQUENCE</scope>
    <source>
        <strain evidence="3">SCIV0701</strain>
    </source>
</reference>
<evidence type="ECO:0000313" key="4">
    <source>
        <dbReference type="Proteomes" id="UP001141950"/>
    </source>
</evidence>
<feature type="transmembrane region" description="Helical" evidence="2">
    <location>
        <begin position="173"/>
        <end position="195"/>
    </location>
</feature>
<keyword evidence="2" id="KW-0812">Transmembrane</keyword>
<gene>
    <name evidence="3" type="ORF">NQZ67_01905</name>
</gene>
<dbReference type="AlphaFoldDB" id="A0A9X2S730"/>
<feature type="compositionally biased region" description="Basic and acidic residues" evidence="1">
    <location>
        <begin position="79"/>
        <end position="99"/>
    </location>
</feature>
<sequence>MNPNNRITYRFDRQGKQVSKPEDKRKSLESEREQLPADNVIPLYQQSPANTIEVQPWTSTPNDEIGDLEQLIRGTNGTSRERDDGVTEAGKKEEPLFVTSDDHPFDISSEWGAAQRESSDSDLMEYELQYERPAANEDVELARSGGGDSGFPLIDESVYAKSAYRRSGKGPSWFNVFLSVAGALATGALFGYLILNLFTGDFIWPGSSGNGAGDETAGQTVSLDDIVNLPLTEATGGVEEGTNNQEGPQADNPGESVPAATVAINGEYDYTLLQYGVFSGTATRDAALQQLADKDLPRSSTESNGKYLVYAGLAASTAEASTLSSVMPDLQVYKKEVTLRPGNLAFQGDAETASNFFELTNSLVASWSTLVVTQLEQPTLSPIGQAAADAWKEKYKAWGDLAGKMEEGVTDEKGRQYLSEMKKAIDSGAEAMLAYDKATSKASLWKAQTALMDSVLAQKEWFESMSAL</sequence>
<organism evidence="3 4">
    <name type="scientific">Paenibacillus soyae</name>
    <dbReference type="NCBI Taxonomy" id="2969249"/>
    <lineage>
        <taxon>Bacteria</taxon>
        <taxon>Bacillati</taxon>
        <taxon>Bacillota</taxon>
        <taxon>Bacilli</taxon>
        <taxon>Bacillales</taxon>
        <taxon>Paenibacillaceae</taxon>
        <taxon>Paenibacillus</taxon>
    </lineage>
</organism>